<keyword evidence="2" id="KW-0808">Transferase</keyword>
<comment type="caution">
    <text evidence="4">The sequence shown here is derived from an EMBL/GenBank/DDBJ whole genome shotgun (WGS) entry which is preliminary data.</text>
</comment>
<evidence type="ECO:0000313" key="4">
    <source>
        <dbReference type="EMBL" id="GEN79620.1"/>
    </source>
</evidence>
<dbReference type="CDD" id="cd02440">
    <property type="entry name" value="AdoMet_MTases"/>
    <property type="match status" value="1"/>
</dbReference>
<dbReference type="AlphaFoldDB" id="A0A511YWN7"/>
<evidence type="ECO:0008006" key="6">
    <source>
        <dbReference type="Google" id="ProtNLM"/>
    </source>
</evidence>
<keyword evidence="5" id="KW-1185">Reference proteome</keyword>
<dbReference type="GO" id="GO:0008757">
    <property type="term" value="F:S-adenosylmethionine-dependent methyltransferase activity"/>
    <property type="evidence" value="ECO:0007669"/>
    <property type="project" value="TreeGrafter"/>
</dbReference>
<dbReference type="SUPFAM" id="SSF53335">
    <property type="entry name" value="S-adenosyl-L-methionine-dependent methyltransferases"/>
    <property type="match status" value="1"/>
</dbReference>
<dbReference type="EMBL" id="BJYK01000002">
    <property type="protein sequence ID" value="GEN79620.1"/>
    <property type="molecule type" value="Genomic_DNA"/>
</dbReference>
<dbReference type="InterPro" id="IPR002935">
    <property type="entry name" value="SAM_O-MeTrfase"/>
</dbReference>
<dbReference type="Proteomes" id="UP000321484">
    <property type="component" value="Unassembled WGS sequence"/>
</dbReference>
<dbReference type="Gene3D" id="3.40.50.150">
    <property type="entry name" value="Vaccinia Virus protein VP39"/>
    <property type="match status" value="1"/>
</dbReference>
<dbReference type="InterPro" id="IPR029063">
    <property type="entry name" value="SAM-dependent_MTases_sf"/>
</dbReference>
<proteinExistence type="predicted"/>
<accession>A0A511YWN7</accession>
<name>A0A511YWN7_9CELL</name>
<reference evidence="4 5" key="1">
    <citation type="submission" date="2019-07" db="EMBL/GenBank/DDBJ databases">
        <title>Whole genome shotgun sequence of Actinotalea fermentans NBRC 105374.</title>
        <authorList>
            <person name="Hosoyama A."/>
            <person name="Uohara A."/>
            <person name="Ohji S."/>
            <person name="Ichikawa N."/>
        </authorList>
    </citation>
    <scope>NUCLEOTIDE SEQUENCE [LARGE SCALE GENOMIC DNA]</scope>
    <source>
        <strain evidence="4 5">NBRC 105374</strain>
    </source>
</reference>
<sequence length="153" mass="16409">MEIGTGAGVAGLWLLRGMSADGVLTTIDTEAEHQRAAREAFTEAGVRPTRIRTITGRPLEVLPRLADAAYDLVVAADDPLDLTEHVEQALRILRPGGVLVVVHALAGDRVPDPARRDDVTTALREVARRLRDDERVVPALLPSGDGVLVAAKR</sequence>
<dbReference type="GO" id="GO:0008171">
    <property type="term" value="F:O-methyltransferase activity"/>
    <property type="evidence" value="ECO:0007669"/>
    <property type="project" value="InterPro"/>
</dbReference>
<evidence type="ECO:0000313" key="5">
    <source>
        <dbReference type="Proteomes" id="UP000321484"/>
    </source>
</evidence>
<dbReference type="GO" id="GO:0032259">
    <property type="term" value="P:methylation"/>
    <property type="evidence" value="ECO:0007669"/>
    <property type="project" value="UniProtKB-KW"/>
</dbReference>
<organism evidence="4 5">
    <name type="scientific">Actinotalea fermentans</name>
    <dbReference type="NCBI Taxonomy" id="43671"/>
    <lineage>
        <taxon>Bacteria</taxon>
        <taxon>Bacillati</taxon>
        <taxon>Actinomycetota</taxon>
        <taxon>Actinomycetes</taxon>
        <taxon>Micrococcales</taxon>
        <taxon>Cellulomonadaceae</taxon>
        <taxon>Actinotalea</taxon>
    </lineage>
</organism>
<dbReference type="InterPro" id="IPR050362">
    <property type="entry name" value="Cation-dep_OMT"/>
</dbReference>
<dbReference type="Pfam" id="PF01596">
    <property type="entry name" value="Methyltransf_3"/>
    <property type="match status" value="1"/>
</dbReference>
<keyword evidence="1" id="KW-0489">Methyltransferase</keyword>
<dbReference type="PANTHER" id="PTHR10509">
    <property type="entry name" value="O-METHYLTRANSFERASE-RELATED"/>
    <property type="match status" value="1"/>
</dbReference>
<dbReference type="PANTHER" id="PTHR10509:SF85">
    <property type="entry name" value="O-METHYLTRANSFERASE RV1220C-RELATED"/>
    <property type="match status" value="1"/>
</dbReference>
<evidence type="ECO:0000256" key="1">
    <source>
        <dbReference type="ARBA" id="ARBA00022603"/>
    </source>
</evidence>
<gene>
    <name evidence="4" type="ORF">AFE02nite_13540</name>
</gene>
<keyword evidence="3" id="KW-0949">S-adenosyl-L-methionine</keyword>
<protein>
    <recommendedName>
        <fullName evidence="6">O-methyltransferase</fullName>
    </recommendedName>
</protein>
<evidence type="ECO:0000256" key="2">
    <source>
        <dbReference type="ARBA" id="ARBA00022679"/>
    </source>
</evidence>
<dbReference type="PROSITE" id="PS51682">
    <property type="entry name" value="SAM_OMT_I"/>
    <property type="match status" value="1"/>
</dbReference>
<evidence type="ECO:0000256" key="3">
    <source>
        <dbReference type="ARBA" id="ARBA00022691"/>
    </source>
</evidence>